<name>A0ABN1D0U7_9BURK</name>
<gene>
    <name evidence="1" type="ORF">GCM10009097_55800</name>
</gene>
<dbReference type="EMBL" id="BAAAEN010000037">
    <property type="protein sequence ID" value="GAA0531217.1"/>
    <property type="molecule type" value="Genomic_DNA"/>
</dbReference>
<comment type="caution">
    <text evidence="1">The sequence shown here is derived from an EMBL/GenBank/DDBJ whole genome shotgun (WGS) entry which is preliminary data.</text>
</comment>
<sequence>MSPFMLKIAAKLLRRQVVAIRHFDGVVTYHIARTTPFGMQCAVLGQKCLLLPDGSVIGASWVDEWRAAQ</sequence>
<organism evidence="1 2">
    <name type="scientific">Pigmentiphaga daeguensis</name>
    <dbReference type="NCBI Taxonomy" id="414049"/>
    <lineage>
        <taxon>Bacteria</taxon>
        <taxon>Pseudomonadati</taxon>
        <taxon>Pseudomonadota</taxon>
        <taxon>Betaproteobacteria</taxon>
        <taxon>Burkholderiales</taxon>
        <taxon>Alcaligenaceae</taxon>
        <taxon>Pigmentiphaga</taxon>
    </lineage>
</organism>
<dbReference type="Proteomes" id="UP001501706">
    <property type="component" value="Unassembled WGS sequence"/>
</dbReference>
<keyword evidence="2" id="KW-1185">Reference proteome</keyword>
<evidence type="ECO:0000313" key="1">
    <source>
        <dbReference type="EMBL" id="GAA0531217.1"/>
    </source>
</evidence>
<protein>
    <submittedName>
        <fullName evidence="1">Uncharacterized protein</fullName>
    </submittedName>
</protein>
<evidence type="ECO:0000313" key="2">
    <source>
        <dbReference type="Proteomes" id="UP001501706"/>
    </source>
</evidence>
<proteinExistence type="predicted"/>
<accession>A0ABN1D0U7</accession>
<reference evidence="1 2" key="1">
    <citation type="journal article" date="2019" name="Int. J. Syst. Evol. Microbiol.">
        <title>The Global Catalogue of Microorganisms (GCM) 10K type strain sequencing project: providing services to taxonomists for standard genome sequencing and annotation.</title>
        <authorList>
            <consortium name="The Broad Institute Genomics Platform"/>
            <consortium name="The Broad Institute Genome Sequencing Center for Infectious Disease"/>
            <person name="Wu L."/>
            <person name="Ma J."/>
        </authorList>
    </citation>
    <scope>NUCLEOTIDE SEQUENCE [LARGE SCALE GENOMIC DNA]</scope>
    <source>
        <strain evidence="1 2">JCM 14330</strain>
    </source>
</reference>